<accession>A0A7S4U7E7</accession>
<evidence type="ECO:0000313" key="3">
    <source>
        <dbReference type="EMBL" id="CAE2331202.1"/>
    </source>
</evidence>
<gene>
    <name evidence="3" type="ORF">GTHE00462_LOCUS33320</name>
</gene>
<feature type="domain" description="Helicase-associated" evidence="2">
    <location>
        <begin position="59"/>
        <end position="107"/>
    </location>
</feature>
<dbReference type="AlphaFoldDB" id="A0A7S4U7E7"/>
<keyword evidence="1" id="KW-0812">Transmembrane</keyword>
<keyword evidence="1" id="KW-1133">Transmembrane helix</keyword>
<dbReference type="Gene3D" id="6.10.140.530">
    <property type="match status" value="2"/>
</dbReference>
<dbReference type="PANTHER" id="PTHR33418">
    <property type="entry name" value="HELICASE-ASSOCIATED"/>
    <property type="match status" value="1"/>
</dbReference>
<reference evidence="3" key="1">
    <citation type="submission" date="2021-01" db="EMBL/GenBank/DDBJ databases">
        <authorList>
            <person name="Corre E."/>
            <person name="Pelletier E."/>
            <person name="Niang G."/>
            <person name="Scheremetjew M."/>
            <person name="Finn R."/>
            <person name="Kale V."/>
            <person name="Holt S."/>
            <person name="Cochrane G."/>
            <person name="Meng A."/>
            <person name="Brown T."/>
            <person name="Cohen L."/>
        </authorList>
    </citation>
    <scope>NUCLEOTIDE SEQUENCE</scope>
    <source>
        <strain evidence="3">CCMP 2712</strain>
    </source>
</reference>
<protein>
    <recommendedName>
        <fullName evidence="2">Helicase-associated domain-containing protein</fullName>
    </recommendedName>
</protein>
<sequence>MNENGLGLSIRPLGFLEILFASLLVFMNFLQTLGYRLSLPANDAAQCSLAPLTRELAGEHWEAMFNELVRYKQNHGHCVVHKSNDTKHLLKWIKVQKFRNKKLSKARRFTYGQAVDTDHAEIELQRLLDLGLIFNAKEASWVKFFDQYVDYIRTYSDTSPTFRFPQNPSLGVWVARQRQLYHRGMLQSRRWRKLQAIGFVWSVAYPLRKGPTSRAIVAPQLCSREAFDTRSMEQQENEQEMASLGNQIDYLSQRNVAGLVQCGRFYTPAEESKQQSLQDMGKEDLNEELKELAHQRSRLTVLNLKSSMVESEALLTSADDRLTRLDEDQDETRLNEYKDDDDDVEACRRG</sequence>
<proteinExistence type="predicted"/>
<dbReference type="InterPro" id="IPR005114">
    <property type="entry name" value="Helicase_assoc"/>
</dbReference>
<keyword evidence="1" id="KW-0472">Membrane</keyword>
<dbReference type="EMBL" id="HBKN01042579">
    <property type="protein sequence ID" value="CAE2331202.1"/>
    <property type="molecule type" value="Transcribed_RNA"/>
</dbReference>
<feature type="transmembrane region" description="Helical" evidence="1">
    <location>
        <begin position="12"/>
        <end position="30"/>
    </location>
</feature>
<dbReference type="Pfam" id="PF03457">
    <property type="entry name" value="HA"/>
    <property type="match status" value="2"/>
</dbReference>
<feature type="domain" description="Helicase-associated" evidence="2">
    <location>
        <begin position="138"/>
        <end position="199"/>
    </location>
</feature>
<dbReference type="PANTHER" id="PTHR33418:SF1">
    <property type="entry name" value="HELICASE-ASSOCIATED DOMAIN-CONTAINING PROTEIN"/>
    <property type="match status" value="1"/>
</dbReference>
<organism evidence="3">
    <name type="scientific">Guillardia theta</name>
    <name type="common">Cryptophyte</name>
    <name type="synonym">Cryptomonas phi</name>
    <dbReference type="NCBI Taxonomy" id="55529"/>
    <lineage>
        <taxon>Eukaryota</taxon>
        <taxon>Cryptophyceae</taxon>
        <taxon>Pyrenomonadales</taxon>
        <taxon>Geminigeraceae</taxon>
        <taxon>Guillardia</taxon>
    </lineage>
</organism>
<evidence type="ECO:0000259" key="2">
    <source>
        <dbReference type="Pfam" id="PF03457"/>
    </source>
</evidence>
<evidence type="ECO:0000256" key="1">
    <source>
        <dbReference type="SAM" id="Phobius"/>
    </source>
</evidence>
<name>A0A7S4U7E7_GUITH</name>